<organism evidence="3 6">
    <name type="scientific">Candidatus Hakubella thermalkaliphila</name>
    <dbReference type="NCBI Taxonomy" id="2754717"/>
    <lineage>
        <taxon>Bacteria</taxon>
        <taxon>Bacillati</taxon>
        <taxon>Actinomycetota</taxon>
        <taxon>Actinomycetota incertae sedis</taxon>
        <taxon>Candidatus Hakubellales</taxon>
        <taxon>Candidatus Hakubellaceae</taxon>
        <taxon>Candidatus Hakubella</taxon>
    </lineage>
</organism>
<evidence type="ECO:0000313" key="3">
    <source>
        <dbReference type="EMBL" id="GFP27901.1"/>
    </source>
</evidence>
<dbReference type="Proteomes" id="UP000576480">
    <property type="component" value="Unassembled WGS sequence"/>
</dbReference>
<keyword evidence="6" id="KW-1185">Reference proteome</keyword>
<dbReference type="RefSeq" id="WP_176229845.1">
    <property type="nucleotide sequence ID" value="NZ_BLRY01000082.1"/>
</dbReference>
<evidence type="ECO:0000313" key="5">
    <source>
        <dbReference type="Proteomes" id="UP000576480"/>
    </source>
</evidence>
<accession>A0A6V8PAF0</accession>
<proteinExistence type="predicted"/>
<feature type="region of interest" description="Disordered" evidence="1">
    <location>
        <begin position="389"/>
        <end position="411"/>
    </location>
</feature>
<dbReference type="Proteomes" id="UP000591948">
    <property type="component" value="Unassembled WGS sequence"/>
</dbReference>
<gene>
    <name evidence="3" type="ORF">HKBW3S33_01312</name>
    <name evidence="4" type="ORF">HKBW3S43_01000</name>
</gene>
<dbReference type="PANTHER" id="PTHR34614:SF2">
    <property type="entry name" value="TRANSPOSASE IS4-LIKE DOMAIN-CONTAINING PROTEIN"/>
    <property type="match status" value="1"/>
</dbReference>
<protein>
    <recommendedName>
        <fullName evidence="2">DUF4277 domain-containing protein</fullName>
    </recommendedName>
</protein>
<dbReference type="InterPro" id="IPR025457">
    <property type="entry name" value="DUF4277"/>
</dbReference>
<dbReference type="AlphaFoldDB" id="A0A6V8PAF0"/>
<dbReference type="Pfam" id="PF14104">
    <property type="entry name" value="DUF4277"/>
    <property type="match status" value="1"/>
</dbReference>
<dbReference type="PANTHER" id="PTHR34614">
    <property type="match status" value="1"/>
</dbReference>
<feature type="domain" description="DUF4277" evidence="2">
    <location>
        <begin position="10"/>
        <end position="114"/>
    </location>
</feature>
<comment type="caution">
    <text evidence="3">The sequence shown here is derived from an EMBL/GenBank/DDBJ whole genome shotgun (WGS) entry which is preliminary data.</text>
</comment>
<dbReference type="InterPro" id="IPR047654">
    <property type="entry name" value="IS1634_transpos"/>
</dbReference>
<dbReference type="EMBL" id="BLSB01000065">
    <property type="protein sequence ID" value="GFP35208.1"/>
    <property type="molecule type" value="Genomic_DNA"/>
</dbReference>
<reference evidence="5 6" key="1">
    <citation type="journal article" date="2020" name="Front. Microbiol.">
        <title>Single-cell genomics of novel Actinobacteria with the Wood-Ljungdahl pathway discovered in a serpentinizing system.</title>
        <authorList>
            <person name="Merino N."/>
            <person name="Kawai M."/>
            <person name="Boyd E.S."/>
            <person name="Colman D.R."/>
            <person name="McGlynn S.E."/>
            <person name="Nealson K.H."/>
            <person name="Kurokawa K."/>
            <person name="Hongoh Y."/>
        </authorList>
    </citation>
    <scope>NUCLEOTIDE SEQUENCE [LARGE SCALE GENOMIC DNA]</scope>
    <source>
        <strain evidence="3 6">S33</strain>
        <strain evidence="4 5">S43</strain>
    </source>
</reference>
<name>A0A6V8PAF0_9ACTN</name>
<dbReference type="NCBIfam" id="NF033559">
    <property type="entry name" value="transpos_IS1634"/>
    <property type="match status" value="1"/>
</dbReference>
<evidence type="ECO:0000259" key="2">
    <source>
        <dbReference type="Pfam" id="PF14104"/>
    </source>
</evidence>
<evidence type="ECO:0000313" key="4">
    <source>
        <dbReference type="EMBL" id="GFP35208.1"/>
    </source>
</evidence>
<sequence>MKQPAFELDSKFVGALPIVNNVLKRLHFSQLLRRHLPPPDPRAKMAPAQALEVLTRNLILARVPLYAIREWARQVAPDLLGLESDSAQDLSDDPLGRALDRLFDVDRNAFLTEFVLHMIRVFQIDLEQFHNDSTSITLQGEYAEADGRRVRGKPTRVISHGFNKDHRPDLKQLLWILTVSADGVVPVLFKVADGNTEDSTTHIETWTTLRRLVGRPDFLYVADSKLCTGDNLQFIHSQSGYFVTVLPQSRKEDKLFKDWLQAHSADWKEIARRPNPIRKDGPWEIIMAVESPIPDANGFRLIWYHSSFKRERDSQSRQTAINRAWKALETIAEVLEGPRCRYRQREGVAKKAEEILRQAGASRWLQYDIEQIEEHAYRRKAGTPRFGHALATRNKDPLPSPLEADPGNDRI</sequence>
<evidence type="ECO:0000313" key="6">
    <source>
        <dbReference type="Proteomes" id="UP000591948"/>
    </source>
</evidence>
<dbReference type="EMBL" id="BLRY01000082">
    <property type="protein sequence ID" value="GFP27901.1"/>
    <property type="molecule type" value="Genomic_DNA"/>
</dbReference>
<evidence type="ECO:0000256" key="1">
    <source>
        <dbReference type="SAM" id="MobiDB-lite"/>
    </source>
</evidence>